<reference evidence="4 5" key="1">
    <citation type="submission" date="2017-09" db="EMBL/GenBank/DDBJ databases">
        <authorList>
            <person name="Pope W.H."/>
            <person name="Garlena R.A."/>
            <person name="Russell D.A."/>
            <person name="Jacobs-Sera D."/>
            <person name="Hatfull G.F."/>
        </authorList>
    </citation>
    <scope>NUCLEOTIDE SEQUENCE [LARGE SCALE GENOMIC DNA]</scope>
</reference>
<dbReference type="EMBL" id="MF919510">
    <property type="protein sequence ID" value="ATN89567.1"/>
    <property type="molecule type" value="Genomic_DNA"/>
</dbReference>
<evidence type="ECO:0000256" key="1">
    <source>
        <dbReference type="SAM" id="Coils"/>
    </source>
</evidence>
<gene>
    <name evidence="4" type="ORF">SEA_KABLUNA_46</name>
</gene>
<dbReference type="Proteomes" id="UP000229692">
    <property type="component" value="Segment"/>
</dbReference>
<keyword evidence="1" id="KW-0175">Coiled coil</keyword>
<evidence type="ECO:0000259" key="3">
    <source>
        <dbReference type="Pfam" id="PF23918"/>
    </source>
</evidence>
<dbReference type="Gene3D" id="2.60.120.260">
    <property type="entry name" value="Galactose-binding domain-like"/>
    <property type="match status" value="1"/>
</dbReference>
<feature type="compositionally biased region" description="Polar residues" evidence="2">
    <location>
        <begin position="463"/>
        <end position="472"/>
    </location>
</feature>
<evidence type="ECO:0000313" key="4">
    <source>
        <dbReference type="EMBL" id="ATN89567.1"/>
    </source>
</evidence>
<sequence>MTDVLDLNRHTPAELLLAGKQLAVKRDIWDPKSVGEIVAKILDMFGLDIPNWEDALANWEALKDAFEGSYTGDDFALNAIQNVVGTLRRLATGLINPGRLPLIPFSHIGEAYPNLLENGGFESADSLDGQDIWTWDGAEGRTAPGAARTTGDGNRKVLLSNSVPATAEQKFQISGWVKWTGLTGGANALRVSVIPYIGDTAQAEVPIAARNSPSASSGWTELTGTYEVPTGVDSIRLQVEVGATTTAGTVWWDDMRISKYGSLPQRFIGGLVDALGDLGEGIVAVVNNVGEFFDKITGRIGSTVSDIQEWISQLGTILGGGTVGAGLLPTLSNGLRGVVGGIQDFAQNILDAIIRAIRGVPFVGGSLANLIEEVTGLRTTADVASATALTADLKAEDLAANVRDGAENTGTAAGTGPIAQAFEAVRGLRRRADEAQEAAVVAQQQLQELLASNEAGASGGRSGTDTINRPDSNTLGPLWISNNIGGGQLSIVNNAIELTYSDVSQPARGYALWDGEAPVSDYFANTIVLKSGFSSSFGGGDPYLYLLNRWDGLWVGNSASNLMPNNAIMTRISRSGGLAVYIVLNGVPGNPVATSDVEDPRAGDVIQFRPGSLANERQFSLLYNGRTVAGHTDNADLSKMGPTFRRHGVAMYGEGVPFVGWKRPSPISSYSWSDIPGGGIVLGNAFRYSRVAAASVNQALNARIPANFFDTQVMSEDIKPPAGTTYDYARGEFVVTKEGWWQFDLMYTGTTAVIDSSSSSPMRPVLFYGQGTVGTSSVPMSTERFTNPNQDDPDTFGDQGKTAISITAVLGTVMRYCTVGERVAPGWGATGPASLVGVADGYGTSFSGRLLS</sequence>
<organism evidence="4 5">
    <name type="scientific">Gordonia phage Kabluna</name>
    <dbReference type="NCBI Taxonomy" id="2041511"/>
    <lineage>
        <taxon>Viruses</taxon>
        <taxon>Duplodnaviria</taxon>
        <taxon>Heunggongvirae</taxon>
        <taxon>Uroviricota</taxon>
        <taxon>Caudoviricetes</taxon>
        <taxon>Zierdtviridae</taxon>
        <taxon>Emilbogenvirinae</taxon>
        <taxon>Kablunavirus</taxon>
        <taxon>Kablunavirus kabluna</taxon>
    </lineage>
</organism>
<evidence type="ECO:0000313" key="5">
    <source>
        <dbReference type="Proteomes" id="UP000229692"/>
    </source>
</evidence>
<evidence type="ECO:0000256" key="2">
    <source>
        <dbReference type="SAM" id="MobiDB-lite"/>
    </source>
</evidence>
<dbReference type="InterPro" id="IPR055681">
    <property type="entry name" value="DUF7257"/>
</dbReference>
<proteinExistence type="predicted"/>
<dbReference type="Pfam" id="PF23918">
    <property type="entry name" value="DUF7257"/>
    <property type="match status" value="1"/>
</dbReference>
<protein>
    <submittedName>
        <fullName evidence="4">Minor tail protein</fullName>
    </submittedName>
</protein>
<name>A0A2D1GCU3_9CAUD</name>
<feature type="region of interest" description="Disordered" evidence="2">
    <location>
        <begin position="453"/>
        <end position="472"/>
    </location>
</feature>
<feature type="domain" description="DUF7257" evidence="3">
    <location>
        <begin position="448"/>
        <end position="674"/>
    </location>
</feature>
<keyword evidence="5" id="KW-1185">Reference proteome</keyword>
<feature type="coiled-coil region" evidence="1">
    <location>
        <begin position="418"/>
        <end position="452"/>
    </location>
</feature>
<accession>A0A2D1GCU3</accession>